<dbReference type="RefSeq" id="WP_163682282.1">
    <property type="nucleotide sequence ID" value="NZ_JAAIYP010000044.1"/>
</dbReference>
<comment type="caution">
    <text evidence="1">The sequence shown here is derived from an EMBL/GenBank/DDBJ whole genome shotgun (WGS) entry which is preliminary data.</text>
</comment>
<reference evidence="1 2" key="1">
    <citation type="submission" date="2020-02" db="EMBL/GenBank/DDBJ databases">
        <authorList>
            <person name="Dziuba M."/>
            <person name="Kuznetsov B."/>
            <person name="Mardanov A."/>
            <person name="Ravin N."/>
            <person name="Grouzdev D."/>
        </authorList>
    </citation>
    <scope>NUCLEOTIDE SEQUENCE [LARGE SCALE GENOMIC DNA]</scope>
    <source>
        <strain evidence="1 2">SpK</strain>
    </source>
</reference>
<sequence>MSFAFVQLTAMTRQNRLIATDAAKDAIVAADGWIDDFHMYSNKMTCIRCQLPAAALPRLCTLLDQAGIRIDTESRTKAEALSTSPLDAYATLQLSFVHDEPDLIREVPAIPG</sequence>
<accession>A0A7C9UW35</accession>
<proteinExistence type="predicted"/>
<organism evidence="1 2">
    <name type="scientific">Magnetospirillum aberrantis SpK</name>
    <dbReference type="NCBI Taxonomy" id="908842"/>
    <lineage>
        <taxon>Bacteria</taxon>
        <taxon>Pseudomonadati</taxon>
        <taxon>Pseudomonadota</taxon>
        <taxon>Alphaproteobacteria</taxon>
        <taxon>Rhodospirillales</taxon>
        <taxon>Rhodospirillaceae</taxon>
        <taxon>Magnetospirillum</taxon>
    </lineage>
</organism>
<protein>
    <submittedName>
        <fullName evidence="1">Uncharacterized protein</fullName>
    </submittedName>
</protein>
<evidence type="ECO:0000313" key="2">
    <source>
        <dbReference type="Proteomes" id="UP000480684"/>
    </source>
</evidence>
<evidence type="ECO:0000313" key="1">
    <source>
        <dbReference type="EMBL" id="NFV81848.1"/>
    </source>
</evidence>
<dbReference type="EMBL" id="JAAIYP010000044">
    <property type="protein sequence ID" value="NFV81848.1"/>
    <property type="molecule type" value="Genomic_DNA"/>
</dbReference>
<keyword evidence="2" id="KW-1185">Reference proteome</keyword>
<gene>
    <name evidence="1" type="ORF">G4223_17185</name>
</gene>
<dbReference type="AlphaFoldDB" id="A0A7C9UW35"/>
<dbReference type="Proteomes" id="UP000480684">
    <property type="component" value="Unassembled WGS sequence"/>
</dbReference>
<name>A0A7C9UW35_9PROT</name>